<dbReference type="InterPro" id="IPR040980">
    <property type="entry name" value="SWI2_SNF2"/>
</dbReference>
<dbReference type="Pfam" id="PF04313">
    <property type="entry name" value="HSDR_N"/>
    <property type="match status" value="1"/>
</dbReference>
<evidence type="ECO:0000256" key="4">
    <source>
        <dbReference type="ARBA" id="ARBA00022722"/>
    </source>
</evidence>
<dbReference type="RefSeq" id="WP_181193024.1">
    <property type="nucleotide sequence ID" value="NZ_JABFED010000009.1"/>
</dbReference>
<protein>
    <recommendedName>
        <fullName evidence="11">Type I restriction enzyme endonuclease subunit</fullName>
        <shortName evidence="11">R protein</shortName>
        <ecNumber evidence="11">3.1.21.3</ecNumber>
    </recommendedName>
</protein>
<keyword evidence="8 11" id="KW-0378">Hydrolase</keyword>
<organism evidence="13 14">
    <name type="scientific">Corynebacterium wankanglinii</name>
    <dbReference type="NCBI Taxonomy" id="2735136"/>
    <lineage>
        <taxon>Bacteria</taxon>
        <taxon>Bacillati</taxon>
        <taxon>Actinomycetota</taxon>
        <taxon>Actinomycetes</taxon>
        <taxon>Mycobacteriales</taxon>
        <taxon>Corynebacteriaceae</taxon>
        <taxon>Corynebacterium</taxon>
    </lineage>
</organism>
<name>A0A7V9A2N6_9CORY</name>
<dbReference type="Proteomes" id="UP000577408">
    <property type="component" value="Unassembled WGS sequence"/>
</dbReference>
<dbReference type="InterPro" id="IPR051268">
    <property type="entry name" value="Type-I_R_enzyme_R_subunit"/>
</dbReference>
<comment type="catalytic activity">
    <reaction evidence="1 11">
        <text>Endonucleolytic cleavage of DNA to give random double-stranded fragments with terminal 5'-phosphates, ATP is simultaneously hydrolyzed.</text>
        <dbReference type="EC" id="3.1.21.3"/>
    </reaction>
</comment>
<sequence length="1013" mass="114203">MATFSEKSTVQSFLADRISDNGFTEVKAKDLPRQLADPYIPAYLKQAVIDLNPTLKAHPERYDEIEPRLSAIFGKAVTSSPMQANKEFIQQLFGGFTHKFIGDNDYTTIHLFDLDNPENNQAIVSKEVVYKTPNTHERFDLVLFLNGLPVVIIETKNITQDWKLGVSDINQVYLNKAPAFFATNILNVVCNGTNFRYGSLNQPDYTWSMWGSTEDPYDLKGIERTKRSIDLLLSPSTLINIADDFTLFQRSGVSGAKKIIPRYVQMEAAEAIHTRVREPNGGNGLIHHYQGTGKTLLMVYTAMKLLEDADIEKPTILIGLDRVDLEKNVLDDFRDSGIANITHVGSAKQLKKTVTNAVPGIIVTSIWKFKDVILDSGEVWNSSENFIVMIDEAHRTQDGDLGMKMRQVIPNARFFGMTGTPINEGGINGRNTFKLFGNQKDPGQVLSKYTMERAIADETSVPIIVEPRLVDWNLDQDALDAAFNTLVEDEGLTEDEAAYLSDRSGKQKTVVLNPDRIDAVCNDILDYYHAHVAPLGFKAQVVALDREMCVIYEHKLNELIKQRGLNYTTEVVMTVGGKEDEKRGWTKYERSRPQEHALIDRFVRHDSAPDILIVTSKLLTGFNAPIESTMFIDKPLSKQTLFQAITRTNRRYANPETGQEKTHGIIVDYVGISKRIARALKEASPEDKKLRVEVEEVLVQFDKALKLALSRFDGIDRTDDSFKSFTAAASRFATEDDARAFKREFMTVEGLWEVLYPNPQVIKHEQDYKWLAQLYQVAKGAETDFDLVWEKLGAKTIQLVHDSISNVKVKSLKRLEVSSDTIDKLRELTDILDPDGDELDPDAVTADEILDSIDRRIKMRLAKSDGATVYVSLAEQLENLRTRSTATMEDTEKFIEEAIRLARKIRDLDKRSGSDEDTSKVEENIALLPDDHVGALTQIVTEYKPEDSSIVVELLAKEIDQIARTVTFSGWSAGNSTGDRKVRATISKKLVDFHMPPRGDLFDAVYEYVAEHY</sequence>
<dbReference type="CDD" id="cd22332">
    <property type="entry name" value="HsdR_N"/>
    <property type="match status" value="1"/>
</dbReference>
<feature type="domain" description="Helicase ATP-binding" evidence="12">
    <location>
        <begin position="275"/>
        <end position="439"/>
    </location>
</feature>
<dbReference type="Pfam" id="PF18766">
    <property type="entry name" value="SWI2_SNF2"/>
    <property type="match status" value="1"/>
</dbReference>
<comment type="function">
    <text evidence="11">Subunit R is required for both nuclease and ATPase activities, but not for modification.</text>
</comment>
<evidence type="ECO:0000256" key="11">
    <source>
        <dbReference type="RuleBase" id="RU364115"/>
    </source>
</evidence>
<evidence type="ECO:0000256" key="6">
    <source>
        <dbReference type="ARBA" id="ARBA00022747"/>
    </source>
</evidence>
<dbReference type="InterPro" id="IPR014001">
    <property type="entry name" value="Helicase_ATP-bd"/>
</dbReference>
<dbReference type="SMART" id="SM00487">
    <property type="entry name" value="DEXDc"/>
    <property type="match status" value="1"/>
</dbReference>
<dbReference type="PANTHER" id="PTHR30195">
    <property type="entry name" value="TYPE I SITE-SPECIFIC DEOXYRIBONUCLEASE PROTEIN SUBUNIT M AND R"/>
    <property type="match status" value="1"/>
</dbReference>
<dbReference type="GO" id="GO:0009307">
    <property type="term" value="P:DNA restriction-modification system"/>
    <property type="evidence" value="ECO:0007669"/>
    <property type="project" value="UniProtKB-KW"/>
</dbReference>
<gene>
    <name evidence="13" type="ORF">HMA55_10665</name>
</gene>
<reference evidence="13 14" key="1">
    <citation type="submission" date="2020-05" db="EMBL/GenBank/DDBJ databases">
        <title>Descriptions of Corynebacterium xxxx sp. nov., Corynebacterium yyyy sp. nov. and Corynebacterium zzzz sp. nov.</title>
        <authorList>
            <person name="Zhang G."/>
        </authorList>
    </citation>
    <scope>NUCLEOTIDE SEQUENCE [LARGE SCALE GENOMIC DNA]</scope>
    <source>
        <strain evidence="14">zg-913</strain>
    </source>
</reference>
<dbReference type="InterPro" id="IPR055180">
    <property type="entry name" value="HsdR_RecA-like_helicase_dom_2"/>
</dbReference>
<dbReference type="GO" id="GO:0005524">
    <property type="term" value="F:ATP binding"/>
    <property type="evidence" value="ECO:0007669"/>
    <property type="project" value="UniProtKB-KW"/>
</dbReference>
<dbReference type="PANTHER" id="PTHR30195:SF15">
    <property type="entry name" value="TYPE I RESTRICTION ENZYME HINDI ENDONUCLEASE SUBUNIT"/>
    <property type="match status" value="1"/>
</dbReference>
<evidence type="ECO:0000313" key="13">
    <source>
        <dbReference type="EMBL" id="MBA1838338.1"/>
    </source>
</evidence>
<dbReference type="EC" id="3.1.21.3" evidence="11"/>
<dbReference type="InterPro" id="IPR007409">
    <property type="entry name" value="Restrct_endonuc_type1_HsdR_N"/>
</dbReference>
<accession>A0A7V9A2N6</accession>
<dbReference type="NCBIfam" id="TIGR00348">
    <property type="entry name" value="hsdR"/>
    <property type="match status" value="1"/>
</dbReference>
<evidence type="ECO:0000256" key="1">
    <source>
        <dbReference type="ARBA" id="ARBA00000851"/>
    </source>
</evidence>
<comment type="subunit">
    <text evidence="3 11">The type I restriction/modification system is composed of three polypeptides R, M and S.</text>
</comment>
<keyword evidence="10 11" id="KW-0238">DNA-binding</keyword>
<dbReference type="CDD" id="cd18800">
    <property type="entry name" value="SF2_C_EcoR124I-like"/>
    <property type="match status" value="1"/>
</dbReference>
<evidence type="ECO:0000256" key="8">
    <source>
        <dbReference type="ARBA" id="ARBA00022801"/>
    </source>
</evidence>
<keyword evidence="5 11" id="KW-0547">Nucleotide-binding</keyword>
<dbReference type="GO" id="GO:0003677">
    <property type="term" value="F:DNA binding"/>
    <property type="evidence" value="ECO:0007669"/>
    <property type="project" value="UniProtKB-KW"/>
</dbReference>
<evidence type="ECO:0000256" key="5">
    <source>
        <dbReference type="ARBA" id="ARBA00022741"/>
    </source>
</evidence>
<keyword evidence="7 13" id="KW-0255">Endonuclease</keyword>
<dbReference type="InterPro" id="IPR004473">
    <property type="entry name" value="Restrct_endonuc_typeI_HsdR"/>
</dbReference>
<dbReference type="SUPFAM" id="SSF52540">
    <property type="entry name" value="P-loop containing nucleoside triphosphate hydrolases"/>
    <property type="match status" value="2"/>
</dbReference>
<keyword evidence="4" id="KW-0540">Nuclease</keyword>
<dbReference type="EMBL" id="JABFED010000009">
    <property type="protein sequence ID" value="MBA1838338.1"/>
    <property type="molecule type" value="Genomic_DNA"/>
</dbReference>
<dbReference type="InterPro" id="IPR027417">
    <property type="entry name" value="P-loop_NTPase"/>
</dbReference>
<evidence type="ECO:0000256" key="7">
    <source>
        <dbReference type="ARBA" id="ARBA00022759"/>
    </source>
</evidence>
<comment type="caution">
    <text evidence="13">The sequence shown here is derived from an EMBL/GenBank/DDBJ whole genome shotgun (WGS) entry which is preliminary data.</text>
</comment>
<keyword evidence="14" id="KW-1185">Reference proteome</keyword>
<dbReference type="PROSITE" id="PS51192">
    <property type="entry name" value="HELICASE_ATP_BIND_1"/>
    <property type="match status" value="1"/>
</dbReference>
<evidence type="ECO:0000256" key="10">
    <source>
        <dbReference type="ARBA" id="ARBA00023125"/>
    </source>
</evidence>
<evidence type="ECO:0000256" key="9">
    <source>
        <dbReference type="ARBA" id="ARBA00022840"/>
    </source>
</evidence>
<dbReference type="Gene3D" id="3.90.1570.50">
    <property type="match status" value="1"/>
</dbReference>
<evidence type="ECO:0000313" key="14">
    <source>
        <dbReference type="Proteomes" id="UP000577408"/>
    </source>
</evidence>
<dbReference type="GO" id="GO:0009035">
    <property type="term" value="F:type I site-specific deoxyribonuclease activity"/>
    <property type="evidence" value="ECO:0007669"/>
    <property type="project" value="UniProtKB-EC"/>
</dbReference>
<proteinExistence type="inferred from homology"/>
<keyword evidence="9 11" id="KW-0067">ATP-binding</keyword>
<dbReference type="Pfam" id="PF22679">
    <property type="entry name" value="T1R_D3-like"/>
    <property type="match status" value="1"/>
</dbReference>
<evidence type="ECO:0000256" key="3">
    <source>
        <dbReference type="ARBA" id="ARBA00011296"/>
    </source>
</evidence>
<dbReference type="AlphaFoldDB" id="A0A7V9A2N6"/>
<dbReference type="Gene3D" id="3.40.50.300">
    <property type="entry name" value="P-loop containing nucleotide triphosphate hydrolases"/>
    <property type="match status" value="2"/>
</dbReference>
<evidence type="ECO:0000256" key="2">
    <source>
        <dbReference type="ARBA" id="ARBA00008598"/>
    </source>
</evidence>
<evidence type="ECO:0000259" key="12">
    <source>
        <dbReference type="PROSITE" id="PS51192"/>
    </source>
</evidence>
<comment type="similarity">
    <text evidence="2 11">Belongs to the HsdR family.</text>
</comment>
<keyword evidence="6 11" id="KW-0680">Restriction system</keyword>